<feature type="domain" description="Radical SAM core" evidence="13">
    <location>
        <begin position="90"/>
        <end position="303"/>
    </location>
</feature>
<dbReference type="SUPFAM" id="SSF102114">
    <property type="entry name" value="Radical SAM enzymes"/>
    <property type="match status" value="1"/>
</dbReference>
<feature type="binding site" evidence="11">
    <location>
        <position position="108"/>
    </location>
    <ligand>
        <name>[4Fe-4S] cluster</name>
        <dbReference type="ChEBI" id="CHEBI:49883"/>
        <note>4Fe-4S-S-AdoMet</note>
    </ligand>
</feature>
<comment type="cofactor">
    <cofactor evidence="2">
        <name>[4Fe-4S] cluster</name>
        <dbReference type="ChEBI" id="CHEBI:49883"/>
    </cofactor>
</comment>
<keyword evidence="4 11" id="KW-0004">4Fe-4S</keyword>
<dbReference type="CDD" id="cd01335">
    <property type="entry name" value="Radical_SAM"/>
    <property type="match status" value="1"/>
</dbReference>
<dbReference type="GO" id="GO:0050066">
    <property type="term" value="F:L-lysine 2,3-aminomutase activity"/>
    <property type="evidence" value="ECO:0007669"/>
    <property type="project" value="UniProtKB-EC"/>
</dbReference>
<keyword evidence="7 12" id="KW-0663">Pyridoxal phosphate</keyword>
<evidence type="ECO:0000313" key="14">
    <source>
        <dbReference type="EMBL" id="MBB3019836.1"/>
    </source>
</evidence>
<name>A0A7W4YXB1_9HYPH</name>
<dbReference type="InterPro" id="IPR022447">
    <property type="entry name" value="Lys_aminomutase-rel"/>
</dbReference>
<evidence type="ECO:0000256" key="5">
    <source>
        <dbReference type="ARBA" id="ARBA00022691"/>
    </source>
</evidence>
<evidence type="ECO:0000313" key="15">
    <source>
        <dbReference type="Proteomes" id="UP000532010"/>
    </source>
</evidence>
<dbReference type="NCBIfam" id="TIGR00238">
    <property type="entry name" value="KamA family radical SAM protein"/>
    <property type="match status" value="1"/>
</dbReference>
<dbReference type="GO" id="GO:0046872">
    <property type="term" value="F:metal ion binding"/>
    <property type="evidence" value="ECO:0007669"/>
    <property type="project" value="UniProtKB-KW"/>
</dbReference>
<comment type="cofactor">
    <cofactor evidence="1 12">
        <name>pyridoxal 5'-phosphate</name>
        <dbReference type="ChEBI" id="CHEBI:597326"/>
    </cofactor>
</comment>
<keyword evidence="15" id="KW-1185">Reference proteome</keyword>
<dbReference type="SFLD" id="SFLDS00029">
    <property type="entry name" value="Radical_SAM"/>
    <property type="match status" value="1"/>
</dbReference>
<protein>
    <submittedName>
        <fullName evidence="14">Lysine 2,3-aminomutase</fullName>
        <ecNumber evidence="14">5.4.3.2</ecNumber>
    </submittedName>
</protein>
<keyword evidence="10 14" id="KW-0413">Isomerase</keyword>
<evidence type="ECO:0000256" key="3">
    <source>
        <dbReference type="ARBA" id="ARBA00008703"/>
    </source>
</evidence>
<evidence type="ECO:0000256" key="7">
    <source>
        <dbReference type="ARBA" id="ARBA00022898"/>
    </source>
</evidence>
<evidence type="ECO:0000256" key="12">
    <source>
        <dbReference type="PIRSR" id="PIRSR603739-50"/>
    </source>
</evidence>
<reference evidence="14 15" key="1">
    <citation type="submission" date="2020-08" db="EMBL/GenBank/DDBJ databases">
        <title>The Agave Microbiome: Exploring the role of microbial communities in plant adaptations to desert environments.</title>
        <authorList>
            <person name="Partida-Martinez L.P."/>
        </authorList>
    </citation>
    <scope>NUCLEOTIDE SEQUENCE [LARGE SCALE GENOMIC DNA]</scope>
    <source>
        <strain evidence="14 15">AT3.9</strain>
    </source>
</reference>
<feature type="modified residue" description="N6-(pyridoxal phosphate)lysine" evidence="12">
    <location>
        <position position="318"/>
    </location>
</feature>
<keyword evidence="6 11" id="KW-0479">Metal-binding</keyword>
<evidence type="ECO:0000256" key="8">
    <source>
        <dbReference type="ARBA" id="ARBA00023004"/>
    </source>
</evidence>
<dbReference type="Pfam" id="PF04055">
    <property type="entry name" value="Radical_SAM"/>
    <property type="match status" value="1"/>
</dbReference>
<proteinExistence type="inferred from homology"/>
<organism evidence="14 15">
    <name type="scientific">Microvirga lupini</name>
    <dbReference type="NCBI Taxonomy" id="420324"/>
    <lineage>
        <taxon>Bacteria</taxon>
        <taxon>Pseudomonadati</taxon>
        <taxon>Pseudomonadota</taxon>
        <taxon>Alphaproteobacteria</taxon>
        <taxon>Hyphomicrobiales</taxon>
        <taxon>Methylobacteriaceae</taxon>
        <taxon>Microvirga</taxon>
    </lineage>
</organism>
<evidence type="ECO:0000256" key="9">
    <source>
        <dbReference type="ARBA" id="ARBA00023014"/>
    </source>
</evidence>
<dbReference type="PANTHER" id="PTHR30538">
    <property type="entry name" value="LYSINE 2,3-AMINOMUTASE-RELATED"/>
    <property type="match status" value="1"/>
</dbReference>
<evidence type="ECO:0000256" key="1">
    <source>
        <dbReference type="ARBA" id="ARBA00001933"/>
    </source>
</evidence>
<dbReference type="SFLD" id="SFLDG01070">
    <property type="entry name" value="PLP-dependent"/>
    <property type="match status" value="1"/>
</dbReference>
<evidence type="ECO:0000256" key="10">
    <source>
        <dbReference type="ARBA" id="ARBA00023235"/>
    </source>
</evidence>
<comment type="similarity">
    <text evidence="3">Belongs to the radical SAM superfamily. KamA family.</text>
</comment>
<dbReference type="NCBIfam" id="TIGR03822">
    <property type="entry name" value="AblA_like_2"/>
    <property type="match status" value="1"/>
</dbReference>
<feature type="binding site" evidence="11">
    <location>
        <position position="104"/>
    </location>
    <ligand>
        <name>[4Fe-4S] cluster</name>
        <dbReference type="ChEBI" id="CHEBI:49883"/>
        <note>4Fe-4S-S-AdoMet</note>
    </ligand>
</feature>
<dbReference type="InterPro" id="IPR007197">
    <property type="entry name" value="rSAM"/>
</dbReference>
<dbReference type="Gene3D" id="3.20.20.70">
    <property type="entry name" value="Aldolase class I"/>
    <property type="match status" value="1"/>
</dbReference>
<comment type="caution">
    <text evidence="14">The sequence shown here is derived from an EMBL/GenBank/DDBJ whole genome shotgun (WGS) entry which is preliminary data.</text>
</comment>
<accession>A0A7W4YXB1</accession>
<keyword evidence="5" id="KW-0949">S-adenosyl-L-methionine</keyword>
<dbReference type="EMBL" id="JACHWB010000003">
    <property type="protein sequence ID" value="MBB3019836.1"/>
    <property type="molecule type" value="Genomic_DNA"/>
</dbReference>
<keyword evidence="8" id="KW-0408">Iron</keyword>
<dbReference type="InterPro" id="IPR058240">
    <property type="entry name" value="rSAM_sf"/>
</dbReference>
<keyword evidence="9 11" id="KW-0411">Iron-sulfur</keyword>
<evidence type="ECO:0000256" key="11">
    <source>
        <dbReference type="PIRSR" id="PIRSR004911-1"/>
    </source>
</evidence>
<evidence type="ECO:0000256" key="4">
    <source>
        <dbReference type="ARBA" id="ARBA00022485"/>
    </source>
</evidence>
<sequence>MNDLRPLRTPAELAEAGLVAPEELAGIEVVAERYAVAISPAMGSLIDRNDPNDPIARQFVPNEGELTITPEERADPIGDLAHSPVEGIVHRYPDRVLLKAVHVCPVYCRFCFRREMVGPQGLGTLSPEAMDKAFAYIADHPEIWEVILTGGDPLVLSPRRLTEIMQRLSAIDHVKIVRFHTRVPVVEPERIDEALIAALKCSGKTAYVALHANHPRELTPDARAACARLVDSGIVMISQSVLLRGVNDDPDTLAALMRAFVENRIKPYYLHHPDLAPGTSHFRLSIEEGRALVAGLRGRISGLCQPTYILDIPGGHGKAVLGPDAIRVSGGCHTVSDFRGGEHVYPPSE</sequence>
<evidence type="ECO:0000259" key="13">
    <source>
        <dbReference type="PROSITE" id="PS51918"/>
    </source>
</evidence>
<dbReference type="RefSeq" id="WP_183451224.1">
    <property type="nucleotide sequence ID" value="NZ_JACHWB010000003.1"/>
</dbReference>
<evidence type="ECO:0000256" key="2">
    <source>
        <dbReference type="ARBA" id="ARBA00001966"/>
    </source>
</evidence>
<dbReference type="InterPro" id="IPR003739">
    <property type="entry name" value="Lys_aminomutase/Glu_NH3_mut"/>
</dbReference>
<evidence type="ECO:0000256" key="6">
    <source>
        <dbReference type="ARBA" id="ARBA00022723"/>
    </source>
</evidence>
<dbReference type="PANTHER" id="PTHR30538:SF1">
    <property type="entry name" value="L-LYSINE 2,3-AMINOMUTASE"/>
    <property type="match status" value="1"/>
</dbReference>
<dbReference type="GO" id="GO:0051539">
    <property type="term" value="F:4 iron, 4 sulfur cluster binding"/>
    <property type="evidence" value="ECO:0007669"/>
    <property type="project" value="UniProtKB-KW"/>
</dbReference>
<dbReference type="AlphaFoldDB" id="A0A7W4YXB1"/>
<dbReference type="PIRSF" id="PIRSF004911">
    <property type="entry name" value="DUF160"/>
    <property type="match status" value="1"/>
</dbReference>
<feature type="binding site" evidence="11">
    <location>
        <position position="111"/>
    </location>
    <ligand>
        <name>[4Fe-4S] cluster</name>
        <dbReference type="ChEBI" id="CHEBI:49883"/>
        <note>4Fe-4S-S-AdoMet</note>
    </ligand>
</feature>
<gene>
    <name evidence="14" type="ORF">FHR70_002901</name>
</gene>
<dbReference type="PROSITE" id="PS51918">
    <property type="entry name" value="RADICAL_SAM"/>
    <property type="match status" value="1"/>
</dbReference>
<dbReference type="EC" id="5.4.3.2" evidence="14"/>
<dbReference type="Proteomes" id="UP000532010">
    <property type="component" value="Unassembled WGS sequence"/>
</dbReference>
<dbReference type="InterPro" id="IPR013785">
    <property type="entry name" value="Aldolase_TIM"/>
</dbReference>